<proteinExistence type="predicted"/>
<reference evidence="1 2" key="1">
    <citation type="journal article" date="2019" name="Commun. Biol.">
        <title>The bagworm genome reveals a unique fibroin gene that provides high tensile strength.</title>
        <authorList>
            <person name="Kono N."/>
            <person name="Nakamura H."/>
            <person name="Ohtoshi R."/>
            <person name="Tomita M."/>
            <person name="Numata K."/>
            <person name="Arakawa K."/>
        </authorList>
    </citation>
    <scope>NUCLEOTIDE SEQUENCE [LARGE SCALE GENOMIC DNA]</scope>
</reference>
<gene>
    <name evidence="1" type="ORF">EVAR_21915_1</name>
</gene>
<dbReference type="AlphaFoldDB" id="A0A4C1XH90"/>
<evidence type="ECO:0000313" key="2">
    <source>
        <dbReference type="Proteomes" id="UP000299102"/>
    </source>
</evidence>
<dbReference type="EMBL" id="BGZK01000843">
    <property type="protein sequence ID" value="GBP62543.1"/>
    <property type="molecule type" value="Genomic_DNA"/>
</dbReference>
<dbReference type="Proteomes" id="UP000299102">
    <property type="component" value="Unassembled WGS sequence"/>
</dbReference>
<protein>
    <submittedName>
        <fullName evidence="1">Uncharacterized protein</fullName>
    </submittedName>
</protein>
<dbReference type="STRING" id="151549.A0A4C1XH90"/>
<sequence length="382" mass="43452">MLVKTLRSAFAVSSLKMADREDALASLILINYCFIQIKKKKKRYWTSNLFKNRGVCGGLSLIAILKNQVITGQYKNFVRMSPIDFEELVNLIGPSVHKKDTNYRKAISVTERLALTLRFYATGDSYTCKSVLTEPRNTQRIRQKTDSRVKHSKRATSGSLLAGFPVTRRTECTNARGVTRYITPRNPSQHTKLWRCKVSHESVAAAGRRFDNHQPLPDQLIGVVPRGFATKQNLTEVGGDLLPRTEDYKPRICMENLVRLMFPVAAGGARPSRASVIGVSNTTIRRIVAEGRSNRGVFSTPGKKKRWQKKINLDSFDIELIRNKINEFYTVRKEIPTVIKLLQILREEINFNGGRESLRLILKCIGFEFVKCQSKRTILMET</sequence>
<organism evidence="1 2">
    <name type="scientific">Eumeta variegata</name>
    <name type="common">Bagworm moth</name>
    <name type="synonym">Eumeta japonica</name>
    <dbReference type="NCBI Taxonomy" id="151549"/>
    <lineage>
        <taxon>Eukaryota</taxon>
        <taxon>Metazoa</taxon>
        <taxon>Ecdysozoa</taxon>
        <taxon>Arthropoda</taxon>
        <taxon>Hexapoda</taxon>
        <taxon>Insecta</taxon>
        <taxon>Pterygota</taxon>
        <taxon>Neoptera</taxon>
        <taxon>Endopterygota</taxon>
        <taxon>Lepidoptera</taxon>
        <taxon>Glossata</taxon>
        <taxon>Ditrysia</taxon>
        <taxon>Tineoidea</taxon>
        <taxon>Psychidae</taxon>
        <taxon>Oiketicinae</taxon>
        <taxon>Eumeta</taxon>
    </lineage>
</organism>
<evidence type="ECO:0000313" key="1">
    <source>
        <dbReference type="EMBL" id="GBP62543.1"/>
    </source>
</evidence>
<dbReference type="OrthoDB" id="6511194at2759"/>
<accession>A0A4C1XH90</accession>
<name>A0A4C1XH90_EUMVA</name>
<keyword evidence="2" id="KW-1185">Reference proteome</keyword>
<comment type="caution">
    <text evidence="1">The sequence shown here is derived from an EMBL/GenBank/DDBJ whole genome shotgun (WGS) entry which is preliminary data.</text>
</comment>